<dbReference type="Proteomes" id="UP001205890">
    <property type="component" value="Unassembled WGS sequence"/>
</dbReference>
<keyword evidence="13" id="KW-1185">Reference proteome</keyword>
<evidence type="ECO:0000256" key="7">
    <source>
        <dbReference type="ARBA" id="ARBA00022833"/>
    </source>
</evidence>
<evidence type="ECO:0000256" key="9">
    <source>
        <dbReference type="ARBA" id="ARBA00023065"/>
    </source>
</evidence>
<accession>A0ABT1L7A6</accession>
<dbReference type="RefSeq" id="WP_254738272.1">
    <property type="nucleotide sequence ID" value="NZ_JANCLU010000002.1"/>
</dbReference>
<evidence type="ECO:0000256" key="8">
    <source>
        <dbReference type="ARBA" id="ARBA00022989"/>
    </source>
</evidence>
<keyword evidence="8 11" id="KW-1133">Transmembrane helix</keyword>
<dbReference type="InterPro" id="IPR002523">
    <property type="entry name" value="MgTranspt_CorA/ZnTranspt_ZntB"/>
</dbReference>
<dbReference type="Pfam" id="PF01544">
    <property type="entry name" value="CorA"/>
    <property type="match status" value="1"/>
</dbReference>
<dbReference type="InterPro" id="IPR045861">
    <property type="entry name" value="CorA_cytoplasmic_dom"/>
</dbReference>
<evidence type="ECO:0000313" key="13">
    <source>
        <dbReference type="Proteomes" id="UP001205890"/>
    </source>
</evidence>
<evidence type="ECO:0000256" key="6">
    <source>
        <dbReference type="ARBA" id="ARBA00022692"/>
    </source>
</evidence>
<dbReference type="Gene3D" id="1.20.58.340">
    <property type="entry name" value="Magnesium transport protein CorA, transmembrane region"/>
    <property type="match status" value="2"/>
</dbReference>
<evidence type="ECO:0000256" key="1">
    <source>
        <dbReference type="ARBA" id="ARBA00004651"/>
    </source>
</evidence>
<keyword evidence="4" id="KW-1003">Cell membrane</keyword>
<dbReference type="SUPFAM" id="SSF143865">
    <property type="entry name" value="CorA soluble domain-like"/>
    <property type="match status" value="1"/>
</dbReference>
<evidence type="ECO:0000256" key="2">
    <source>
        <dbReference type="ARBA" id="ARBA00009765"/>
    </source>
</evidence>
<name>A0ABT1L7A6_9HYPH</name>
<proteinExistence type="inferred from homology"/>
<comment type="subcellular location">
    <subcellularLocation>
        <location evidence="1">Cell membrane</location>
        <topology evidence="1">Multi-pass membrane protein</topology>
    </subcellularLocation>
</comment>
<evidence type="ECO:0000256" key="10">
    <source>
        <dbReference type="ARBA" id="ARBA00023136"/>
    </source>
</evidence>
<keyword evidence="3" id="KW-0813">Transport</keyword>
<sequence length="185" mass="20030">MTRLSSMARRAFAATDLGHAVDVVEDRVLEGYATEAGADIGALRRQAVKLNRQLARLLGLFRRVELAPGIRLPSDVREAGGRMAQRLESIHQEVHSSQERARLLQDEVAARSAAQTNRQLYVLSMLTAVFLPATLVTGLFGMNTDGLPFAGSGWGFWLACIVAVAAAASVYLLLALALRRSSRQG</sequence>
<protein>
    <recommendedName>
        <fullName evidence="14">Magnesium transporter CorA</fullName>
    </recommendedName>
</protein>
<feature type="transmembrane region" description="Helical" evidence="11">
    <location>
        <begin position="120"/>
        <end position="142"/>
    </location>
</feature>
<reference evidence="12 13" key="1">
    <citation type="submission" date="2022-07" db="EMBL/GenBank/DDBJ databases">
        <authorList>
            <person name="Li W.-J."/>
            <person name="Deng Q.-Q."/>
        </authorList>
    </citation>
    <scope>NUCLEOTIDE SEQUENCE [LARGE SCALE GENOMIC DNA]</scope>
    <source>
        <strain evidence="12 13">SYSU M60028</strain>
    </source>
</reference>
<evidence type="ECO:0008006" key="14">
    <source>
        <dbReference type="Google" id="ProtNLM"/>
    </source>
</evidence>
<evidence type="ECO:0000256" key="5">
    <source>
        <dbReference type="ARBA" id="ARBA00022519"/>
    </source>
</evidence>
<evidence type="ECO:0000256" key="4">
    <source>
        <dbReference type="ARBA" id="ARBA00022475"/>
    </source>
</evidence>
<evidence type="ECO:0000256" key="11">
    <source>
        <dbReference type="SAM" id="Phobius"/>
    </source>
</evidence>
<evidence type="ECO:0000256" key="3">
    <source>
        <dbReference type="ARBA" id="ARBA00022448"/>
    </source>
</evidence>
<dbReference type="SUPFAM" id="SSF144083">
    <property type="entry name" value="Magnesium transport protein CorA, transmembrane region"/>
    <property type="match status" value="1"/>
</dbReference>
<dbReference type="InterPro" id="IPR045863">
    <property type="entry name" value="CorA_TM1_TM2"/>
</dbReference>
<keyword evidence="5" id="KW-0997">Cell inner membrane</keyword>
<keyword evidence="7" id="KW-0862">Zinc</keyword>
<feature type="transmembrane region" description="Helical" evidence="11">
    <location>
        <begin position="154"/>
        <end position="178"/>
    </location>
</feature>
<dbReference type="EMBL" id="JANCLU010000002">
    <property type="protein sequence ID" value="MCP8937352.1"/>
    <property type="molecule type" value="Genomic_DNA"/>
</dbReference>
<keyword evidence="9" id="KW-0406">Ion transport</keyword>
<organism evidence="12 13">
    <name type="scientific">Alsobacter ponti</name>
    <dbReference type="NCBI Taxonomy" id="2962936"/>
    <lineage>
        <taxon>Bacteria</taxon>
        <taxon>Pseudomonadati</taxon>
        <taxon>Pseudomonadota</taxon>
        <taxon>Alphaproteobacteria</taxon>
        <taxon>Hyphomicrobiales</taxon>
        <taxon>Alsobacteraceae</taxon>
        <taxon>Alsobacter</taxon>
    </lineage>
</organism>
<comment type="similarity">
    <text evidence="2">Belongs to the CorA metal ion transporter (MIT) (TC 1.A.35) family.</text>
</comment>
<keyword evidence="6 11" id="KW-0812">Transmembrane</keyword>
<dbReference type="PANTHER" id="PTHR46494">
    <property type="entry name" value="CORA FAMILY METAL ION TRANSPORTER (EUROFUNG)"/>
    <property type="match status" value="1"/>
</dbReference>
<keyword evidence="10 11" id="KW-0472">Membrane</keyword>
<gene>
    <name evidence="12" type="ORF">NK718_02395</name>
</gene>
<comment type="caution">
    <text evidence="12">The sequence shown here is derived from an EMBL/GenBank/DDBJ whole genome shotgun (WGS) entry which is preliminary data.</text>
</comment>
<dbReference type="PANTHER" id="PTHR46494:SF3">
    <property type="entry name" value="ZINC TRANSPORT PROTEIN ZNTB"/>
    <property type="match status" value="1"/>
</dbReference>
<evidence type="ECO:0000313" key="12">
    <source>
        <dbReference type="EMBL" id="MCP8937352.1"/>
    </source>
</evidence>